<dbReference type="GO" id="GO:0032797">
    <property type="term" value="C:SMN complex"/>
    <property type="evidence" value="ECO:0007669"/>
    <property type="project" value="InterPro"/>
</dbReference>
<gene>
    <name evidence="2" type="ORF">CALMAC_LOCUS311</name>
</gene>
<evidence type="ECO:0008006" key="4">
    <source>
        <dbReference type="Google" id="ProtNLM"/>
    </source>
</evidence>
<dbReference type="PANTHER" id="PTHR16238">
    <property type="entry name" value="GEM-ASSOCIATED PROTEIN 8"/>
    <property type="match status" value="1"/>
</dbReference>
<proteinExistence type="predicted"/>
<evidence type="ECO:0000256" key="1">
    <source>
        <dbReference type="SAM" id="MobiDB-lite"/>
    </source>
</evidence>
<evidence type="ECO:0000313" key="3">
    <source>
        <dbReference type="Proteomes" id="UP000410492"/>
    </source>
</evidence>
<dbReference type="PANTHER" id="PTHR16238:SF7">
    <property type="entry name" value="GEM-ASSOCIATED PROTEIN 8"/>
    <property type="match status" value="1"/>
</dbReference>
<protein>
    <recommendedName>
        <fullName evidence="4">Gem-associated protein 8</fullName>
    </recommendedName>
</protein>
<organism evidence="2 3">
    <name type="scientific">Callosobruchus maculatus</name>
    <name type="common">Southern cowpea weevil</name>
    <name type="synonym">Pulse bruchid</name>
    <dbReference type="NCBI Taxonomy" id="64391"/>
    <lineage>
        <taxon>Eukaryota</taxon>
        <taxon>Metazoa</taxon>
        <taxon>Ecdysozoa</taxon>
        <taxon>Arthropoda</taxon>
        <taxon>Hexapoda</taxon>
        <taxon>Insecta</taxon>
        <taxon>Pterygota</taxon>
        <taxon>Neoptera</taxon>
        <taxon>Endopterygota</taxon>
        <taxon>Coleoptera</taxon>
        <taxon>Polyphaga</taxon>
        <taxon>Cucujiformia</taxon>
        <taxon>Chrysomeloidea</taxon>
        <taxon>Chrysomelidae</taxon>
        <taxon>Bruchinae</taxon>
        <taxon>Bruchini</taxon>
        <taxon>Callosobruchus</taxon>
    </lineage>
</organism>
<sequence>MMVLPLGKELSMNGIFKTIKIKDRRRATRNLKRRLRRKRSQERYYTSLQRRRFTRATEELLTSIQIFDPVEMEWTSMNSAQSLPSEILEWQNKDQVAYWKSRAISLEFENQMLRQHLRNVYAQTIQDNSKQYEVDDDDSGKCSNDSTERDNQKNKSFKNKDKKQLVAPNLPECKQRVQEMQKLYGDKAQKIMGMETAMQLGFERCKEQAEPNYWPNLPLNLRLMQWRF</sequence>
<dbReference type="Proteomes" id="UP000410492">
    <property type="component" value="Unassembled WGS sequence"/>
</dbReference>
<dbReference type="InterPro" id="IPR034754">
    <property type="entry name" value="GEMIN8"/>
</dbReference>
<dbReference type="OrthoDB" id="5989213at2759"/>
<dbReference type="GO" id="GO:0000387">
    <property type="term" value="P:spliceosomal snRNP assembly"/>
    <property type="evidence" value="ECO:0007669"/>
    <property type="project" value="InterPro"/>
</dbReference>
<dbReference type="EMBL" id="CAACVG010000331">
    <property type="protein sequence ID" value="VEN33938.1"/>
    <property type="molecule type" value="Genomic_DNA"/>
</dbReference>
<dbReference type="Pfam" id="PF15348">
    <property type="entry name" value="GEMIN8"/>
    <property type="match status" value="1"/>
</dbReference>
<accession>A0A653BEE4</accession>
<dbReference type="AlphaFoldDB" id="A0A653BEE4"/>
<reference evidence="2 3" key="1">
    <citation type="submission" date="2019-01" db="EMBL/GenBank/DDBJ databases">
        <authorList>
            <person name="Sayadi A."/>
        </authorList>
    </citation>
    <scope>NUCLEOTIDE SEQUENCE [LARGE SCALE GENOMIC DNA]</scope>
</reference>
<keyword evidence="3" id="KW-1185">Reference proteome</keyword>
<feature type="compositionally biased region" description="Basic and acidic residues" evidence="1">
    <location>
        <begin position="146"/>
        <end position="164"/>
    </location>
</feature>
<evidence type="ECO:0000313" key="2">
    <source>
        <dbReference type="EMBL" id="VEN33938.1"/>
    </source>
</evidence>
<feature type="region of interest" description="Disordered" evidence="1">
    <location>
        <begin position="129"/>
        <end position="165"/>
    </location>
</feature>
<name>A0A653BEE4_CALMS</name>